<protein>
    <submittedName>
        <fullName evidence="1">Uncharacterized protein</fullName>
    </submittedName>
</protein>
<keyword evidence="2" id="KW-1185">Reference proteome</keyword>
<dbReference type="KEGG" id="ahg:AHOG_25310"/>
<name>A0A221WBK9_9PSEU</name>
<evidence type="ECO:0000313" key="2">
    <source>
        <dbReference type="Proteomes" id="UP000204221"/>
    </source>
</evidence>
<accession>A0A221WBK9</accession>
<sequence length="229" mass="23750">MSSLHASTRGRLRAAAVVIALAALVALWPGAGQAAAGATGPRERSIVVAEPTQPTRRHESAPYHRARAEAVAMDTCQVGDVSSDIRDARVDQETGEGRAVLVISARWAAVRCLVGARPDRVAFVDADGAALRTSVTLLDAAGGVAGVDHEPPGVVADAEPVILDVEHPLAVDLRWYGLDIGSAQGSPAVRPAFLHVWLPGLAGPVGGRWEHGPVYNTGVIELGPVRPTG</sequence>
<dbReference type="AlphaFoldDB" id="A0A221WBK9"/>
<dbReference type="Proteomes" id="UP000204221">
    <property type="component" value="Chromosome"/>
</dbReference>
<dbReference type="EMBL" id="CP022521">
    <property type="protein sequence ID" value="ASO22667.1"/>
    <property type="molecule type" value="Genomic_DNA"/>
</dbReference>
<dbReference type="OrthoDB" id="3693020at2"/>
<evidence type="ECO:0000313" key="1">
    <source>
        <dbReference type="EMBL" id="ASO22667.1"/>
    </source>
</evidence>
<gene>
    <name evidence="1" type="ORF">AHOG_25310</name>
</gene>
<proteinExistence type="predicted"/>
<organism evidence="1 2">
    <name type="scientific">Actinoalloteichus hoggarensis</name>
    <dbReference type="NCBI Taxonomy" id="1470176"/>
    <lineage>
        <taxon>Bacteria</taxon>
        <taxon>Bacillati</taxon>
        <taxon>Actinomycetota</taxon>
        <taxon>Actinomycetes</taxon>
        <taxon>Pseudonocardiales</taxon>
        <taxon>Pseudonocardiaceae</taxon>
        <taxon>Actinoalloteichus</taxon>
    </lineage>
</organism>
<reference evidence="1 2" key="1">
    <citation type="submission" date="2017-07" db="EMBL/GenBank/DDBJ databases">
        <title>Complete genome sequence of Actinoalloteichus hoggarensis DSM 45943, type strain of Actinoalloteichus hoggarensis.</title>
        <authorList>
            <person name="Ruckert C."/>
            <person name="Nouioui I."/>
            <person name="Willmese J."/>
            <person name="van Wezel G."/>
            <person name="Klenk H.-P."/>
            <person name="Kalinowski J."/>
            <person name="Zotchev S.B."/>
        </authorList>
    </citation>
    <scope>NUCLEOTIDE SEQUENCE [LARGE SCALE GENOMIC DNA]</scope>
    <source>
        <strain evidence="1 2">DSM 45943</strain>
    </source>
</reference>
<dbReference type="RefSeq" id="WP_157737039.1">
    <property type="nucleotide sequence ID" value="NZ_CP022521.1"/>
</dbReference>